<evidence type="ECO:0000256" key="5">
    <source>
        <dbReference type="ARBA" id="ARBA00023211"/>
    </source>
</evidence>
<evidence type="ECO:0000259" key="7">
    <source>
        <dbReference type="SMART" id="SM01011"/>
    </source>
</evidence>
<dbReference type="SUPFAM" id="SSF53092">
    <property type="entry name" value="Creatinase/prolidase N-terminal domain"/>
    <property type="match status" value="1"/>
</dbReference>
<reference evidence="8" key="1">
    <citation type="submission" date="2017-08" db="EMBL/GenBank/DDBJ databases">
        <authorList>
            <person name="Polle J.E."/>
            <person name="Barry K."/>
            <person name="Cushman J."/>
            <person name="Schmutz J."/>
            <person name="Tran D."/>
            <person name="Hathwaick L.T."/>
            <person name="Yim W.C."/>
            <person name="Jenkins J."/>
            <person name="Mckie-Krisberg Z.M."/>
            <person name="Prochnik S."/>
            <person name="Lindquist E."/>
            <person name="Dockter R.B."/>
            <person name="Adam C."/>
            <person name="Molina H."/>
            <person name="Bunkerborg J."/>
            <person name="Jin E."/>
            <person name="Buchheim M."/>
            <person name="Magnuson J."/>
        </authorList>
    </citation>
    <scope>NUCLEOTIDE SEQUENCE</scope>
    <source>
        <strain evidence="8">CCAP 19/18</strain>
    </source>
</reference>
<evidence type="ECO:0000256" key="1">
    <source>
        <dbReference type="ARBA" id="ARBA00001936"/>
    </source>
</evidence>
<dbReference type="PANTHER" id="PTHR43226:SF4">
    <property type="entry name" value="XAA-PRO AMINOPEPTIDASE 3"/>
    <property type="match status" value="1"/>
</dbReference>
<dbReference type="InterPro" id="IPR007865">
    <property type="entry name" value="Aminopep_P_N"/>
</dbReference>
<evidence type="ECO:0000313" key="9">
    <source>
        <dbReference type="Proteomes" id="UP000815325"/>
    </source>
</evidence>
<dbReference type="Pfam" id="PF05195">
    <property type="entry name" value="AMP_N"/>
    <property type="match status" value="1"/>
</dbReference>
<dbReference type="InterPro" id="IPR000994">
    <property type="entry name" value="Pept_M24"/>
</dbReference>
<dbReference type="InterPro" id="IPR052433">
    <property type="entry name" value="X-Pro_dipept-like"/>
</dbReference>
<evidence type="ECO:0000256" key="2">
    <source>
        <dbReference type="ARBA" id="ARBA00008766"/>
    </source>
</evidence>
<comment type="caution">
    <text evidence="8">The sequence shown here is derived from an EMBL/GenBank/DDBJ whole genome shotgun (WGS) entry which is preliminary data.</text>
</comment>
<dbReference type="CDD" id="cd01087">
    <property type="entry name" value="Prolidase"/>
    <property type="match status" value="1"/>
</dbReference>
<gene>
    <name evidence="8" type="ORF">DUNSADRAFT_6168</name>
</gene>
<dbReference type="InterPro" id="IPR029149">
    <property type="entry name" value="Creatin/AminoP/Spt16_N"/>
</dbReference>
<protein>
    <submittedName>
        <fullName evidence="8">Peptidase M24, structural domain-containing protein</fullName>
    </submittedName>
</protein>
<dbReference type="Gene3D" id="3.90.230.10">
    <property type="entry name" value="Creatinase/methionine aminopeptidase superfamily"/>
    <property type="match status" value="1"/>
</dbReference>
<comment type="similarity">
    <text evidence="2">Belongs to the peptidase M24B family.</text>
</comment>
<feature type="compositionally biased region" description="Low complexity" evidence="6">
    <location>
        <begin position="228"/>
        <end position="240"/>
    </location>
</feature>
<comment type="cofactor">
    <cofactor evidence="1">
        <name>Mn(2+)</name>
        <dbReference type="ChEBI" id="CHEBI:29035"/>
    </cofactor>
</comment>
<dbReference type="Proteomes" id="UP000815325">
    <property type="component" value="Unassembled WGS sequence"/>
</dbReference>
<dbReference type="Pfam" id="PF00557">
    <property type="entry name" value="Peptidase_M24"/>
    <property type="match status" value="1"/>
</dbReference>
<dbReference type="PANTHER" id="PTHR43226">
    <property type="entry name" value="XAA-PRO AMINOPEPTIDASE 3"/>
    <property type="match status" value="1"/>
</dbReference>
<dbReference type="SUPFAM" id="SSF55920">
    <property type="entry name" value="Creatinase/aminopeptidase"/>
    <property type="match status" value="1"/>
</dbReference>
<dbReference type="Gene3D" id="3.40.350.10">
    <property type="entry name" value="Creatinase/prolidase N-terminal domain"/>
    <property type="match status" value="1"/>
</dbReference>
<sequence length="521" mass="56304">MCAQHTQDAQPCACLDGLKDPLDAGVRLRRLALLQLLAEGELTPGIQASEYAQRRERLCRALPPGSVVVLQAANPQYMAGIIPYPYRQDPDFFYLTGINQIAVAVIQTDPSPQGGTQHRYTLFVEPPNSEKARWEGERLDLEAAKTVFGAHEAYYTTQLRRRLLDALIHAPLVLHPTSSLAHSKDVAWALSEALLAPSGPSPTTPSPPSPASTSPAPAPEKGMGGGHSADAPPSAVAGAAGRQPISAVPLTAALHAMRVRKSAAEVRLMRASADASAQALRKCMAMTRPGVWERSLGVTFEYECKMKGASRLSFPPIVASGVDACTIHYLRMDKVLREGSLVLMDAGCELHGYCSDVTRTWPVNGRFSPPQRDVYEAVLDTHARCIEACKPGTSSIRSLHQLSVRLTCEALKDLRLVPQGISIEAVEARHLNTFYWHSVGHLLGLDTHDSASMGFDKPLQPGQCLTIEPGLYIPDHEPHFGALRGVGVRIEDDVVVTEQGCEVLSAAAPVAIGELEEQLRK</sequence>
<dbReference type="SMART" id="SM01011">
    <property type="entry name" value="AMP_N"/>
    <property type="match status" value="1"/>
</dbReference>
<proteinExistence type="inferred from homology"/>
<keyword evidence="5" id="KW-0464">Manganese</keyword>
<evidence type="ECO:0000313" key="8">
    <source>
        <dbReference type="EMBL" id="KAF5836291.1"/>
    </source>
</evidence>
<evidence type="ECO:0000256" key="4">
    <source>
        <dbReference type="ARBA" id="ARBA00022801"/>
    </source>
</evidence>
<dbReference type="EMBL" id="MU069666">
    <property type="protein sequence ID" value="KAF5836291.1"/>
    <property type="molecule type" value="Genomic_DNA"/>
</dbReference>
<keyword evidence="3" id="KW-0479">Metal-binding</keyword>
<keyword evidence="4" id="KW-0378">Hydrolase</keyword>
<evidence type="ECO:0000256" key="6">
    <source>
        <dbReference type="SAM" id="MobiDB-lite"/>
    </source>
</evidence>
<feature type="domain" description="Aminopeptidase P N-terminal" evidence="7">
    <location>
        <begin position="46"/>
        <end position="184"/>
    </location>
</feature>
<feature type="compositionally biased region" description="Pro residues" evidence="6">
    <location>
        <begin position="199"/>
        <end position="210"/>
    </location>
</feature>
<evidence type="ECO:0000256" key="3">
    <source>
        <dbReference type="ARBA" id="ARBA00022723"/>
    </source>
</evidence>
<name>A0ABQ7GNW1_DUNSA</name>
<accession>A0ABQ7GNW1</accession>
<dbReference type="InterPro" id="IPR036005">
    <property type="entry name" value="Creatinase/aminopeptidase-like"/>
</dbReference>
<organism evidence="8 9">
    <name type="scientific">Dunaliella salina</name>
    <name type="common">Green alga</name>
    <name type="synonym">Protococcus salinus</name>
    <dbReference type="NCBI Taxonomy" id="3046"/>
    <lineage>
        <taxon>Eukaryota</taxon>
        <taxon>Viridiplantae</taxon>
        <taxon>Chlorophyta</taxon>
        <taxon>core chlorophytes</taxon>
        <taxon>Chlorophyceae</taxon>
        <taxon>CS clade</taxon>
        <taxon>Chlamydomonadales</taxon>
        <taxon>Dunaliellaceae</taxon>
        <taxon>Dunaliella</taxon>
    </lineage>
</organism>
<keyword evidence="9" id="KW-1185">Reference proteome</keyword>
<feature type="region of interest" description="Disordered" evidence="6">
    <location>
        <begin position="197"/>
        <end position="240"/>
    </location>
</feature>